<dbReference type="PANTHER" id="PTHR30093">
    <property type="entry name" value="GENERAL SECRETION PATHWAY PROTEIN G"/>
    <property type="match status" value="1"/>
</dbReference>
<dbReference type="Pfam" id="PF07963">
    <property type="entry name" value="N_methyl"/>
    <property type="match status" value="1"/>
</dbReference>
<dbReference type="InterPro" id="IPR000983">
    <property type="entry name" value="Bac_GSPG_pilin"/>
</dbReference>
<dbReference type="GO" id="GO:0015628">
    <property type="term" value="P:protein secretion by the type II secretion system"/>
    <property type="evidence" value="ECO:0007669"/>
    <property type="project" value="InterPro"/>
</dbReference>
<name>A0A7Y0MVX2_VIBAL</name>
<dbReference type="InterPro" id="IPR012902">
    <property type="entry name" value="N_methyl_site"/>
</dbReference>
<keyword evidence="5" id="KW-0472">Membrane</keyword>
<feature type="transmembrane region" description="Helical" evidence="5">
    <location>
        <begin position="12"/>
        <end position="35"/>
    </location>
</feature>
<dbReference type="AlphaFoldDB" id="A0A7Y0MVX2"/>
<dbReference type="PRINTS" id="PR00813">
    <property type="entry name" value="BCTERIALGSPG"/>
</dbReference>
<evidence type="ECO:0000256" key="4">
    <source>
        <dbReference type="RuleBase" id="RU000389"/>
    </source>
</evidence>
<dbReference type="Gene3D" id="3.30.700.10">
    <property type="entry name" value="Glycoprotein, Type 4 Pilin"/>
    <property type="match status" value="1"/>
</dbReference>
<evidence type="ECO:0000313" key="7">
    <source>
        <dbReference type="Proteomes" id="UP000565155"/>
    </source>
</evidence>
<comment type="caution">
    <text evidence="6">The sequence shown here is derived from an EMBL/GenBank/DDBJ whole genome shotgun (WGS) entry which is preliminary data.</text>
</comment>
<dbReference type="EMBL" id="JABCMA010000005">
    <property type="protein sequence ID" value="NMR73469.1"/>
    <property type="molecule type" value="Genomic_DNA"/>
</dbReference>
<organism evidence="6 7">
    <name type="scientific">Vibrio alginolyticus</name>
    <dbReference type="NCBI Taxonomy" id="663"/>
    <lineage>
        <taxon>Bacteria</taxon>
        <taxon>Pseudomonadati</taxon>
        <taxon>Pseudomonadota</taxon>
        <taxon>Gammaproteobacteria</taxon>
        <taxon>Vibrionales</taxon>
        <taxon>Vibrionaceae</taxon>
        <taxon>Vibrio</taxon>
    </lineage>
</organism>
<dbReference type="RefSeq" id="WP_042521333.1">
    <property type="nucleotide sequence ID" value="NZ_CP071058.1"/>
</dbReference>
<dbReference type="SUPFAM" id="SSF54523">
    <property type="entry name" value="Pili subunits"/>
    <property type="match status" value="1"/>
</dbReference>
<protein>
    <submittedName>
        <fullName evidence="6">Prepilin-type N-terminal cleavage/methylation domain-containing protein</fullName>
    </submittedName>
</protein>
<dbReference type="GO" id="GO:0007155">
    <property type="term" value="P:cell adhesion"/>
    <property type="evidence" value="ECO:0007669"/>
    <property type="project" value="InterPro"/>
</dbReference>
<keyword evidence="5" id="KW-0812">Transmembrane</keyword>
<dbReference type="GO" id="GO:0043107">
    <property type="term" value="P:type IV pilus-dependent motility"/>
    <property type="evidence" value="ECO:0007669"/>
    <property type="project" value="TreeGrafter"/>
</dbReference>
<comment type="subunit">
    <text evidence="2">The pili are polar flexible filaments of about 5.4 nanometers diameter and 2.5 micrometers average length; they consist of only a single polypeptide chain arranged in a helical configuration of five subunits per turn in the assembled pilus.</text>
</comment>
<sequence length="143" mass="14577">MKNSKQKKQQGFTLIELMIVVAIIGVLAAVAIPAYQDYVKKSEAASALATLKSLITPAELYYQENGTSSAAGLSDLGSVASANDLGTLTSAIGSGSGAVPTLEFAFGSNSSMTSSDTLTFSRSATEGWSCARAGTVPAIDGCQ</sequence>
<evidence type="ECO:0000256" key="2">
    <source>
        <dbReference type="ARBA" id="ARBA00011156"/>
    </source>
</evidence>
<dbReference type="GeneID" id="75166694"/>
<dbReference type="Proteomes" id="UP000565155">
    <property type="component" value="Unassembled WGS sequence"/>
</dbReference>
<evidence type="ECO:0000313" key="6">
    <source>
        <dbReference type="EMBL" id="NMR73469.1"/>
    </source>
</evidence>
<dbReference type="NCBIfam" id="TIGR02532">
    <property type="entry name" value="IV_pilin_GFxxxE"/>
    <property type="match status" value="1"/>
</dbReference>
<evidence type="ECO:0000256" key="5">
    <source>
        <dbReference type="SAM" id="Phobius"/>
    </source>
</evidence>
<proteinExistence type="inferred from homology"/>
<keyword evidence="4" id="KW-0281">Fimbrium</keyword>
<reference evidence="6 7" key="1">
    <citation type="submission" date="2020-04" db="EMBL/GenBank/DDBJ databases">
        <title>Whole-genome sequencing of Vibrio spp. from China reveals different genetic environments of blaCTX-M-14 among diverse lineages.</title>
        <authorList>
            <person name="Zheng Z."/>
            <person name="Ye L."/>
            <person name="Chen S."/>
        </authorList>
    </citation>
    <scope>NUCLEOTIDE SEQUENCE [LARGE SCALE GENOMIC DNA]</scope>
    <source>
        <strain evidence="6 7">Vb1636</strain>
    </source>
</reference>
<accession>A0A7Y0MVX2</accession>
<keyword evidence="3" id="KW-0488">Methylation</keyword>
<comment type="similarity">
    <text evidence="1 4">Belongs to the N-Me-Phe pilin family.</text>
</comment>
<dbReference type="InterPro" id="IPR045584">
    <property type="entry name" value="Pilin-like"/>
</dbReference>
<gene>
    <name evidence="6" type="ORF">HKB35_07535</name>
</gene>
<evidence type="ECO:0000256" key="3">
    <source>
        <dbReference type="ARBA" id="ARBA00022481"/>
    </source>
</evidence>
<dbReference type="PROSITE" id="PS00409">
    <property type="entry name" value="PROKAR_NTER_METHYL"/>
    <property type="match status" value="1"/>
</dbReference>
<evidence type="ECO:0000256" key="1">
    <source>
        <dbReference type="ARBA" id="ARBA00005233"/>
    </source>
</evidence>
<keyword evidence="5" id="KW-1133">Transmembrane helix</keyword>
<dbReference type="Pfam" id="PF00114">
    <property type="entry name" value="Pilin"/>
    <property type="match status" value="1"/>
</dbReference>
<dbReference type="InterPro" id="IPR001082">
    <property type="entry name" value="Pilin"/>
</dbReference>
<dbReference type="PANTHER" id="PTHR30093:SF34">
    <property type="entry name" value="PREPILIN PEPTIDASE-DEPENDENT PROTEIN D"/>
    <property type="match status" value="1"/>
</dbReference>
<dbReference type="GO" id="GO:0015627">
    <property type="term" value="C:type II protein secretion system complex"/>
    <property type="evidence" value="ECO:0007669"/>
    <property type="project" value="InterPro"/>
</dbReference>
<dbReference type="GO" id="GO:0044096">
    <property type="term" value="C:type IV pilus"/>
    <property type="evidence" value="ECO:0007669"/>
    <property type="project" value="TreeGrafter"/>
</dbReference>